<dbReference type="PROSITE" id="PS00125">
    <property type="entry name" value="SER_THR_PHOSPHATASE"/>
    <property type="match status" value="1"/>
</dbReference>
<dbReference type="EC" id="3.1.3.16" evidence="10"/>
<keyword evidence="5 10" id="KW-0378">Hydrolase</keyword>
<evidence type="ECO:0000256" key="1">
    <source>
        <dbReference type="ARBA" id="ARBA00001936"/>
    </source>
</evidence>
<comment type="catalytic activity">
    <reaction evidence="8">
        <text>O-phospho-L-seryl-[protein] + H2O = L-seryl-[protein] + phosphate</text>
        <dbReference type="Rhea" id="RHEA:20629"/>
        <dbReference type="Rhea" id="RHEA-COMP:9863"/>
        <dbReference type="Rhea" id="RHEA-COMP:11604"/>
        <dbReference type="ChEBI" id="CHEBI:15377"/>
        <dbReference type="ChEBI" id="CHEBI:29999"/>
        <dbReference type="ChEBI" id="CHEBI:43474"/>
        <dbReference type="ChEBI" id="CHEBI:83421"/>
        <dbReference type="EC" id="3.1.3.16"/>
    </reaction>
</comment>
<feature type="domain" description="EF-hand" evidence="12">
    <location>
        <begin position="568"/>
        <end position="603"/>
    </location>
</feature>
<dbReference type="EMBL" id="KQ418166">
    <property type="protein sequence ID" value="KOF88622.1"/>
    <property type="molecule type" value="Genomic_DNA"/>
</dbReference>
<evidence type="ECO:0000256" key="6">
    <source>
        <dbReference type="ARBA" id="ARBA00022837"/>
    </source>
</evidence>
<evidence type="ECO:0000313" key="13">
    <source>
        <dbReference type="EMBL" id="KOF88623.1"/>
    </source>
</evidence>
<keyword evidence="3 10" id="KW-0479">Metal-binding</keyword>
<dbReference type="SUPFAM" id="SSF56300">
    <property type="entry name" value="Metallo-dependent phosphatases"/>
    <property type="match status" value="1"/>
</dbReference>
<dbReference type="InterPro" id="IPR006186">
    <property type="entry name" value="Ser/Thr-sp_prot-phosphatase"/>
</dbReference>
<evidence type="ECO:0000256" key="5">
    <source>
        <dbReference type="ARBA" id="ARBA00022801"/>
    </source>
</evidence>
<dbReference type="InterPro" id="IPR012008">
    <property type="entry name" value="Ser/Thr-Pase_EF-hand_contain"/>
</dbReference>
<dbReference type="SUPFAM" id="SSF47473">
    <property type="entry name" value="EF-hand"/>
    <property type="match status" value="1"/>
</dbReference>
<evidence type="ECO:0000256" key="11">
    <source>
        <dbReference type="RuleBase" id="RU004273"/>
    </source>
</evidence>
<evidence type="ECO:0000256" key="8">
    <source>
        <dbReference type="ARBA" id="ARBA00047761"/>
    </source>
</evidence>
<dbReference type="AlphaFoldDB" id="A0A0L8HHA5"/>
<dbReference type="PROSITE" id="PS00018">
    <property type="entry name" value="EF_HAND_1"/>
    <property type="match status" value="3"/>
</dbReference>
<evidence type="ECO:0000259" key="12">
    <source>
        <dbReference type="PROSITE" id="PS50222"/>
    </source>
</evidence>
<gene>
    <name evidence="13" type="ORF">OCBIM_22014664mg</name>
</gene>
<dbReference type="GO" id="GO:0004722">
    <property type="term" value="F:protein serine/threonine phosphatase activity"/>
    <property type="evidence" value="ECO:0007669"/>
    <property type="project" value="UniProtKB-EC"/>
</dbReference>
<dbReference type="OrthoDB" id="442428at2759"/>
<name>A0A0L8HHA5_OCTBM</name>
<dbReference type="OMA" id="SHDNEIN"/>
<dbReference type="PANTHER" id="PTHR45668">
    <property type="entry name" value="SERINE/THREONINE-PROTEIN PHOSPHATASE 5-RELATED"/>
    <property type="match status" value="1"/>
</dbReference>
<dbReference type="GO" id="GO:0030145">
    <property type="term" value="F:manganese ion binding"/>
    <property type="evidence" value="ECO:0007669"/>
    <property type="project" value="UniProtKB-UniRule"/>
</dbReference>
<dbReference type="Pfam" id="PF00149">
    <property type="entry name" value="Metallophos"/>
    <property type="match status" value="1"/>
</dbReference>
<dbReference type="SMART" id="SM00156">
    <property type="entry name" value="PP2Ac"/>
    <property type="match status" value="1"/>
</dbReference>
<feature type="domain" description="EF-hand" evidence="12">
    <location>
        <begin position="488"/>
        <end position="523"/>
    </location>
</feature>
<dbReference type="InterPro" id="IPR002048">
    <property type="entry name" value="EF_hand_dom"/>
</dbReference>
<dbReference type="InterPro" id="IPR018247">
    <property type="entry name" value="EF_Hand_1_Ca_BS"/>
</dbReference>
<dbReference type="PANTHER" id="PTHR45668:SF3">
    <property type="entry name" value="SERINE_THREONINE-PROTEIN PHOSPHATASE RDGC"/>
    <property type="match status" value="1"/>
</dbReference>
<accession>A0A0L8HHA5</accession>
<dbReference type="Gene3D" id="1.10.238.10">
    <property type="entry name" value="EF-hand"/>
    <property type="match status" value="2"/>
</dbReference>
<dbReference type="PROSITE" id="PS50222">
    <property type="entry name" value="EF_HAND_2"/>
    <property type="match status" value="3"/>
</dbReference>
<evidence type="ECO:0000256" key="10">
    <source>
        <dbReference type="PIRNR" id="PIRNR000912"/>
    </source>
</evidence>
<dbReference type="Pfam" id="PF13499">
    <property type="entry name" value="EF-hand_7"/>
    <property type="match status" value="1"/>
</dbReference>
<keyword evidence="4" id="KW-0677">Repeat</keyword>
<dbReference type="SMART" id="SM00054">
    <property type="entry name" value="EFh"/>
    <property type="match status" value="3"/>
</dbReference>
<evidence type="ECO:0000256" key="4">
    <source>
        <dbReference type="ARBA" id="ARBA00022737"/>
    </source>
</evidence>
<evidence type="ECO:0000256" key="3">
    <source>
        <dbReference type="ARBA" id="ARBA00022723"/>
    </source>
</evidence>
<dbReference type="Gene3D" id="3.60.21.10">
    <property type="match status" value="1"/>
</dbReference>
<evidence type="ECO:0000256" key="7">
    <source>
        <dbReference type="ARBA" id="ARBA00023211"/>
    </source>
</evidence>
<proteinExistence type="inferred from homology"/>
<dbReference type="GO" id="GO:0005506">
    <property type="term" value="F:iron ion binding"/>
    <property type="evidence" value="ECO:0007669"/>
    <property type="project" value="UniProtKB-UniRule"/>
</dbReference>
<dbReference type="GO" id="GO:0005509">
    <property type="term" value="F:calcium ion binding"/>
    <property type="evidence" value="ECO:0007669"/>
    <property type="project" value="UniProtKB-UniRule"/>
</dbReference>
<dbReference type="STRING" id="37653.A0A0L8HHA5"/>
<keyword evidence="6" id="KW-0106">Calcium</keyword>
<sequence length="644" mass="73954">MGSCCTKLIEGKVTAVSHFKMKRGTKPEEKEMDSELLKLSDVKAALLIQKWFRVWSSKLRVRREIAWNVFQEIEYFGEQHQLKLSKMFKVLIEEFQDTAKVDFIQQKLSNKAAASSPSFIDVDISLKELEIPQIIPNNYVGIVITLPYSSNKLQILVDDFRCGKIIHAAYVSQILRDTILKLKSRNNLYHITTTSVTKKVTIIGDLHGSLDDLLTIFHKNNLPSTTNPYIFNGDIVDRGPKCVEVCMIIFYCILVFPNHVFLNRGNHEDPIINRRYGFIKEITQKFRIYAKRLLKLFSIAFKYLPLGSIIDNKILVVHGGISDELDLKKINAIPRQKFISIIKPGAYLEVNEKYNWEYLVNLLWSDPSNQMGCSENEFRGSGKYFGPDVTSNFLEKNSLVLLIRSHECKVNGYEYTHNNQVLTIFSASNYYVRGSNKGAFVIYRGDEKKLTIIPFVSNEEALNNLNIKDQIISLETSAFSKIKQMISLKLPELKEALSEYDKDGTGTVSTKDFSTCLSAVLKLKLPWRLIIHKICDVDSNNMVHYEETFKILDFSRSSQHPIADIVYANREILETIFRTFDVDNSGAITMQEFKDGMMILQKCTSHVFKESDIAKMGKTMDFDKDGNIDINEFFEAFRISAYTW</sequence>
<keyword evidence="7 10" id="KW-0464">Manganese</keyword>
<dbReference type="InterPro" id="IPR004843">
    <property type="entry name" value="Calcineurin-like_PHP"/>
</dbReference>
<protein>
    <recommendedName>
        <fullName evidence="10">Serine/threonine-protein phosphatase with EF-hands</fullName>
        <ecNumber evidence="10">3.1.3.16</ecNumber>
    </recommendedName>
</protein>
<dbReference type="InterPro" id="IPR029052">
    <property type="entry name" value="Metallo-depent_PP-like"/>
</dbReference>
<comment type="cofactor">
    <cofactor evidence="1">
        <name>Mn(2+)</name>
        <dbReference type="ChEBI" id="CHEBI:29035"/>
    </cofactor>
</comment>
<dbReference type="InterPro" id="IPR051134">
    <property type="entry name" value="PPP_phosphatase"/>
</dbReference>
<reference evidence="13" key="1">
    <citation type="submission" date="2015-07" db="EMBL/GenBank/DDBJ databases">
        <title>MeaNS - Measles Nucleotide Surveillance Program.</title>
        <authorList>
            <person name="Tran T."/>
            <person name="Druce J."/>
        </authorList>
    </citation>
    <scope>NUCLEOTIDE SEQUENCE</scope>
    <source>
        <strain evidence="13">UCB-OBI-ISO-001</strain>
        <tissue evidence="13">Gonad</tissue>
    </source>
</reference>
<evidence type="ECO:0000256" key="2">
    <source>
        <dbReference type="ARBA" id="ARBA00008294"/>
    </source>
</evidence>
<dbReference type="GO" id="GO:0050906">
    <property type="term" value="P:detection of stimulus involved in sensory perception"/>
    <property type="evidence" value="ECO:0007669"/>
    <property type="project" value="UniProtKB-UniRule"/>
</dbReference>
<dbReference type="CDD" id="cd00051">
    <property type="entry name" value="EFh"/>
    <property type="match status" value="2"/>
</dbReference>
<comment type="catalytic activity">
    <reaction evidence="9 10 11">
        <text>O-phospho-L-threonyl-[protein] + H2O = L-threonyl-[protein] + phosphate</text>
        <dbReference type="Rhea" id="RHEA:47004"/>
        <dbReference type="Rhea" id="RHEA-COMP:11060"/>
        <dbReference type="Rhea" id="RHEA-COMP:11605"/>
        <dbReference type="ChEBI" id="CHEBI:15377"/>
        <dbReference type="ChEBI" id="CHEBI:30013"/>
        <dbReference type="ChEBI" id="CHEBI:43474"/>
        <dbReference type="ChEBI" id="CHEBI:61977"/>
        <dbReference type="EC" id="3.1.3.16"/>
    </reaction>
</comment>
<dbReference type="InterPro" id="IPR011992">
    <property type="entry name" value="EF-hand-dom_pair"/>
</dbReference>
<feature type="domain" description="EF-hand" evidence="12">
    <location>
        <begin position="608"/>
        <end position="643"/>
    </location>
</feature>
<dbReference type="PRINTS" id="PR00114">
    <property type="entry name" value="STPHPHTASE"/>
</dbReference>
<comment type="similarity">
    <text evidence="2 10 11">Belongs to the PPP phosphatase family.</text>
</comment>
<dbReference type="EMBL" id="KQ418166">
    <property type="protein sequence ID" value="KOF88623.1"/>
    <property type="molecule type" value="Genomic_DNA"/>
</dbReference>
<organism evidence="13">
    <name type="scientific">Octopus bimaculoides</name>
    <name type="common">California two-spotted octopus</name>
    <dbReference type="NCBI Taxonomy" id="37653"/>
    <lineage>
        <taxon>Eukaryota</taxon>
        <taxon>Metazoa</taxon>
        <taxon>Spiralia</taxon>
        <taxon>Lophotrochozoa</taxon>
        <taxon>Mollusca</taxon>
        <taxon>Cephalopoda</taxon>
        <taxon>Coleoidea</taxon>
        <taxon>Octopodiformes</taxon>
        <taxon>Octopoda</taxon>
        <taxon>Incirrata</taxon>
        <taxon>Octopodidae</taxon>
        <taxon>Octopus</taxon>
    </lineage>
</organism>
<evidence type="ECO:0000256" key="9">
    <source>
        <dbReference type="ARBA" id="ARBA00048336"/>
    </source>
</evidence>
<dbReference type="PIRSF" id="PIRSF000912">
    <property type="entry name" value="PPEF"/>
    <property type="match status" value="1"/>
</dbReference>